<evidence type="ECO:0000313" key="2">
    <source>
        <dbReference type="EMBL" id="SET35578.1"/>
    </source>
</evidence>
<dbReference type="OrthoDB" id="9810135at2"/>
<protein>
    <recommendedName>
        <fullName evidence="1">Competence protein CoiA nuclease-like domain-containing protein</fullName>
    </recommendedName>
</protein>
<evidence type="ECO:0000259" key="1">
    <source>
        <dbReference type="Pfam" id="PF06054"/>
    </source>
</evidence>
<dbReference type="InterPro" id="IPR010330">
    <property type="entry name" value="CoiA_nuc"/>
</dbReference>
<sequence>MRNENEIHRADVFINNMVIEFQHSPISEKEFNERNQFYTRNGHSLVWLFDWTEQYGDKLTSNEEETVFYWNRPRGIFENFDLYGSVHLYGQLRKPTNIDDRVIVRIVGLGYERMSTIEKEKYSVGEFVELTTSLKRRGRAESIDKRRFCFAFPIEKFTNGALAVNSCLVNADGIGPVHHREGYINCGECEFCVRQGKFHVYCSARYRDFLNSDINEMIYRVEKRGENQDIIQIVYMDSCSNLKIIEIVEPPSSAKSILELWKKYSPRMMIVRSVKTDWRYIIKRDSIKQYEKYKRVYGYRQKQKDSNVFLEKPEWIKTGTEPCWVCESFNKL</sequence>
<dbReference type="EMBL" id="FOIL01000014">
    <property type="protein sequence ID" value="SET35578.1"/>
    <property type="molecule type" value="Genomic_DNA"/>
</dbReference>
<dbReference type="AlphaFoldDB" id="A0A1I0DSL9"/>
<accession>A0A1I0DSL9</accession>
<gene>
    <name evidence="2" type="ORF">SAMN04487771_101428</name>
</gene>
<reference evidence="3" key="1">
    <citation type="submission" date="2016-10" db="EMBL/GenBank/DDBJ databases">
        <authorList>
            <person name="Varghese N."/>
            <person name="Submissions S."/>
        </authorList>
    </citation>
    <scope>NUCLEOTIDE SEQUENCE [LARGE SCALE GENOMIC DNA]</scope>
    <source>
        <strain evidence="3">KH1P1</strain>
    </source>
</reference>
<name>A0A1I0DSL9_9FIRM</name>
<dbReference type="Pfam" id="PF06054">
    <property type="entry name" value="CoiA_nuc"/>
    <property type="match status" value="1"/>
</dbReference>
<dbReference type="Proteomes" id="UP000199820">
    <property type="component" value="Unassembled WGS sequence"/>
</dbReference>
<feature type="domain" description="Competence protein CoiA nuclease-like" evidence="1">
    <location>
        <begin position="9"/>
        <end position="51"/>
    </location>
</feature>
<organism evidence="2 3">
    <name type="scientific">[Clostridium] aminophilum</name>
    <dbReference type="NCBI Taxonomy" id="1526"/>
    <lineage>
        <taxon>Bacteria</taxon>
        <taxon>Bacillati</taxon>
        <taxon>Bacillota</taxon>
        <taxon>Clostridia</taxon>
        <taxon>Lachnospirales</taxon>
        <taxon>Lachnospiraceae</taxon>
    </lineage>
</organism>
<dbReference type="RefSeq" id="WP_074649200.1">
    <property type="nucleotide sequence ID" value="NZ_FOIL01000014.1"/>
</dbReference>
<keyword evidence="3" id="KW-1185">Reference proteome</keyword>
<evidence type="ECO:0000313" key="3">
    <source>
        <dbReference type="Proteomes" id="UP000199820"/>
    </source>
</evidence>
<proteinExistence type="predicted"/>